<proteinExistence type="predicted"/>
<organism evidence="1 2">
    <name type="scientific">Pyrococcus kukulkanii</name>
    <dbReference type="NCBI Taxonomy" id="1609559"/>
    <lineage>
        <taxon>Archaea</taxon>
        <taxon>Methanobacteriati</taxon>
        <taxon>Methanobacteriota</taxon>
        <taxon>Thermococci</taxon>
        <taxon>Thermococcales</taxon>
        <taxon>Thermococcaceae</taxon>
        <taxon>Pyrococcus</taxon>
    </lineage>
</organism>
<dbReference type="SUPFAM" id="SSF50494">
    <property type="entry name" value="Trypsin-like serine proteases"/>
    <property type="match status" value="1"/>
</dbReference>
<name>A0A127BC75_9EURY</name>
<sequence length="243" mass="26938">MPMKYTITLGMAEVTPEKLKLLENELEKLGIPKEVIRVEKRRISLGNPIQSASISLESSTSITLMGGMPIIGTNIEGEHGIGALGYVGYLNKYFVTAGHPGSWGYSGQEVYDSNWIEIGIITRNPPFKYSSGFCYYRYSDAALVKVTNPNANIVPKIYMDYTVIGKRPSNYQIVGETVHRVGAVGGDVVGTITRKYVTVFFNPSEPYYPDEVKFLGQIEAVFNGGEKGIAVLRYLRFIMLPMV</sequence>
<dbReference type="PATRIC" id="fig|1609559.3.peg.2090"/>
<dbReference type="GeneID" id="28492199"/>
<dbReference type="AlphaFoldDB" id="A0A127BC75"/>
<protein>
    <submittedName>
        <fullName evidence="1">Uncharacterized protein</fullName>
    </submittedName>
</protein>
<evidence type="ECO:0000313" key="2">
    <source>
        <dbReference type="Proteomes" id="UP000070587"/>
    </source>
</evidence>
<dbReference type="Proteomes" id="UP000070587">
    <property type="component" value="Chromosome"/>
</dbReference>
<dbReference type="Gene3D" id="2.40.10.10">
    <property type="entry name" value="Trypsin-like serine proteases"/>
    <property type="match status" value="2"/>
</dbReference>
<dbReference type="InterPro" id="IPR009003">
    <property type="entry name" value="Peptidase_S1_PA"/>
</dbReference>
<reference evidence="1 2" key="2">
    <citation type="journal article" date="2016" name="Int. J. Syst. Evol. Microbiol.">
        <title>Pyrococcus kukulkanii sp. nov., a hyperthermophilic, piezophilic archaeon isolated from a deep-sea hydrothermal vent.</title>
        <authorList>
            <person name="Callac N."/>
            <person name="Oger P."/>
            <person name="Lesongeur F."/>
            <person name="Rattray J.E."/>
            <person name="Vannier P."/>
            <person name="Michoud G."/>
            <person name="Beauverger M."/>
            <person name="Gayet N."/>
            <person name="Rouxel O."/>
            <person name="Jebbar M."/>
            <person name="Godfroy A."/>
        </authorList>
    </citation>
    <scope>NUCLEOTIDE SEQUENCE [LARGE SCALE GENOMIC DNA]</scope>
    <source>
        <strain evidence="1 2">NCB100</strain>
    </source>
</reference>
<dbReference type="EMBL" id="CP010835">
    <property type="protein sequence ID" value="AMM54805.1"/>
    <property type="molecule type" value="Genomic_DNA"/>
</dbReference>
<reference evidence="2" key="1">
    <citation type="submission" date="2015-02" db="EMBL/GenBank/DDBJ databases">
        <title>Pyrococcus kukulkanii sp. nov., a novel hyperthermophilic archaeon isolated from a deep-sea hydrothermal vent at the Guaymas Basin.</title>
        <authorList>
            <person name="Oger P.M."/>
            <person name="Callac N."/>
            <person name="Jebbar M."/>
            <person name="Godfroy A."/>
        </authorList>
    </citation>
    <scope>NUCLEOTIDE SEQUENCE [LARGE SCALE GENOMIC DNA]</scope>
    <source>
        <strain evidence="2">NCB100</strain>
    </source>
</reference>
<gene>
    <name evidence="1" type="ORF">TQ32_10120</name>
</gene>
<dbReference type="InterPro" id="IPR043504">
    <property type="entry name" value="Peptidase_S1_PA_chymotrypsin"/>
</dbReference>
<evidence type="ECO:0000313" key="1">
    <source>
        <dbReference type="EMBL" id="AMM54805.1"/>
    </source>
</evidence>
<dbReference type="RefSeq" id="WP_068324226.1">
    <property type="nucleotide sequence ID" value="NZ_CP010835.1"/>
</dbReference>
<dbReference type="KEGG" id="pyc:TQ32_10120"/>
<accession>A0A127BC75</accession>